<protein>
    <submittedName>
        <fullName evidence="1">Uncharacterized protein</fullName>
    </submittedName>
</protein>
<sequence length="112" mass="12738">MGLSQSATFGPVVDYRVGIILHRWQRCYRGWASTDKAYAFRFVDPTTLDLGFRARDAFDIPELQEKLDFAIFAIFVAVFLHLMSISHISAEYLPAGEAYRTKPTSAKESGWK</sequence>
<keyword evidence="2" id="KW-1185">Reference proteome</keyword>
<dbReference type="EMBL" id="KZ613948">
    <property type="protein sequence ID" value="PMD38367.1"/>
    <property type="molecule type" value="Genomic_DNA"/>
</dbReference>
<proteinExistence type="predicted"/>
<organism evidence="1 2">
    <name type="scientific">Hyaloscypha variabilis (strain UAMH 11265 / GT02V1 / F)</name>
    <name type="common">Meliniomyces variabilis</name>
    <dbReference type="NCBI Taxonomy" id="1149755"/>
    <lineage>
        <taxon>Eukaryota</taxon>
        <taxon>Fungi</taxon>
        <taxon>Dikarya</taxon>
        <taxon>Ascomycota</taxon>
        <taxon>Pezizomycotina</taxon>
        <taxon>Leotiomycetes</taxon>
        <taxon>Helotiales</taxon>
        <taxon>Hyaloscyphaceae</taxon>
        <taxon>Hyaloscypha</taxon>
        <taxon>Hyaloscypha variabilis</taxon>
    </lineage>
</organism>
<dbReference type="AlphaFoldDB" id="A0A2J6RIQ0"/>
<reference evidence="1 2" key="1">
    <citation type="submission" date="2016-04" db="EMBL/GenBank/DDBJ databases">
        <title>A degradative enzymes factory behind the ericoid mycorrhizal symbiosis.</title>
        <authorList>
            <consortium name="DOE Joint Genome Institute"/>
            <person name="Martino E."/>
            <person name="Morin E."/>
            <person name="Grelet G."/>
            <person name="Kuo A."/>
            <person name="Kohler A."/>
            <person name="Daghino S."/>
            <person name="Barry K."/>
            <person name="Choi C."/>
            <person name="Cichocki N."/>
            <person name="Clum A."/>
            <person name="Copeland A."/>
            <person name="Hainaut M."/>
            <person name="Haridas S."/>
            <person name="Labutti K."/>
            <person name="Lindquist E."/>
            <person name="Lipzen A."/>
            <person name="Khouja H.-R."/>
            <person name="Murat C."/>
            <person name="Ohm R."/>
            <person name="Olson A."/>
            <person name="Spatafora J."/>
            <person name="Veneault-Fourrey C."/>
            <person name="Henrissat B."/>
            <person name="Grigoriev I."/>
            <person name="Martin F."/>
            <person name="Perotto S."/>
        </authorList>
    </citation>
    <scope>NUCLEOTIDE SEQUENCE [LARGE SCALE GENOMIC DNA]</scope>
    <source>
        <strain evidence="1 2">F</strain>
    </source>
</reference>
<evidence type="ECO:0000313" key="2">
    <source>
        <dbReference type="Proteomes" id="UP000235786"/>
    </source>
</evidence>
<name>A0A2J6RIQ0_HYAVF</name>
<dbReference type="Proteomes" id="UP000235786">
    <property type="component" value="Unassembled WGS sequence"/>
</dbReference>
<evidence type="ECO:0000313" key="1">
    <source>
        <dbReference type="EMBL" id="PMD38367.1"/>
    </source>
</evidence>
<gene>
    <name evidence="1" type="ORF">L207DRAFT_67588</name>
</gene>
<accession>A0A2J6RIQ0</accession>